<evidence type="ECO:0000313" key="1">
    <source>
        <dbReference type="EMBL" id="EMC24857.1"/>
    </source>
</evidence>
<dbReference type="Proteomes" id="UP000011676">
    <property type="component" value="Unassembled WGS sequence"/>
</dbReference>
<accession>A0A829BQL3</accession>
<dbReference type="EMBL" id="AHSR01000013">
    <property type="protein sequence ID" value="EMC24857.1"/>
    <property type="molecule type" value="Genomic_DNA"/>
</dbReference>
<dbReference type="AlphaFoldDB" id="A0A829BQL3"/>
<protein>
    <submittedName>
        <fullName evidence="1">Uncharacterized protein</fullName>
    </submittedName>
</protein>
<reference evidence="1 2" key="1">
    <citation type="journal article" date="2013" name="Mol. Biol. Evol.">
        <title>Evolutionary and population genomics of the cavity causing bacteria Streptococcus mutans.</title>
        <authorList>
            <person name="Cornejo O.E."/>
            <person name="Lefebure T."/>
            <person name="Pavinski Bitar P.D."/>
            <person name="Lang P."/>
            <person name="Richards V.P."/>
            <person name="Eilertson K."/>
            <person name="Do T."/>
            <person name="Beighton D."/>
            <person name="Zeng L."/>
            <person name="Ahn S.J."/>
            <person name="Burne R.A."/>
            <person name="Siepel A."/>
            <person name="Bustamante C.D."/>
            <person name="Stanhope M.J."/>
        </authorList>
    </citation>
    <scope>NUCLEOTIDE SEQUENCE [LARGE SCALE GENOMIC DNA]</scope>
    <source>
        <strain evidence="1 2">SM6</strain>
    </source>
</reference>
<evidence type="ECO:0000313" key="2">
    <source>
        <dbReference type="Proteomes" id="UP000011676"/>
    </source>
</evidence>
<name>A0A829BQL3_STRMG</name>
<proteinExistence type="predicted"/>
<comment type="caution">
    <text evidence="1">The sequence shown here is derived from an EMBL/GenBank/DDBJ whole genome shotgun (WGS) entry which is preliminary data.</text>
</comment>
<sequence>MDDFYLILKMEERGKSKKTSQTRGFRAFFDIIRKKIKKEDGK</sequence>
<organism evidence="1 2">
    <name type="scientific">Streptococcus mutans SM6</name>
    <dbReference type="NCBI Taxonomy" id="857119"/>
    <lineage>
        <taxon>Bacteria</taxon>
        <taxon>Bacillati</taxon>
        <taxon>Bacillota</taxon>
        <taxon>Bacilli</taxon>
        <taxon>Lactobacillales</taxon>
        <taxon>Streptococcaceae</taxon>
        <taxon>Streptococcus</taxon>
    </lineage>
</organism>
<gene>
    <name evidence="1" type="ORF">SMU82_03321</name>
</gene>